<proteinExistence type="predicted"/>
<keyword evidence="3" id="KW-1185">Reference proteome</keyword>
<dbReference type="Gene3D" id="3.20.20.100">
    <property type="entry name" value="NADP-dependent oxidoreductase domain"/>
    <property type="match status" value="1"/>
</dbReference>
<dbReference type="SUPFAM" id="SSF51430">
    <property type="entry name" value="NAD(P)-linked oxidoreductase"/>
    <property type="match status" value="1"/>
</dbReference>
<dbReference type="AlphaFoldDB" id="A0AAV9DLS0"/>
<sequence length="203" mass="22480">MAGIPELALVSGQKIPVVGFGTMTAPLPFDQLVSIFLDAIEAGYRHFDTALAYPTEQPLDRAMEEALQRGLIESRDELFITSKVWCTHAHCDLVLPSIKETLSGMIALILGSNTSICPLHFPVRLKHKEISFVFDKEDIIPFEVGPTWEAMEECQRLGLTMSIGVSNFTCKKLTELLSIARIHPVVNQVHNYNSTISRVTGIA</sequence>
<reference evidence="2" key="1">
    <citation type="journal article" date="2023" name="Nat. Commun.">
        <title>Diploid and tetraploid genomes of Acorus and the evolution of monocots.</title>
        <authorList>
            <person name="Ma L."/>
            <person name="Liu K.W."/>
            <person name="Li Z."/>
            <person name="Hsiao Y.Y."/>
            <person name="Qi Y."/>
            <person name="Fu T."/>
            <person name="Tang G.D."/>
            <person name="Zhang D."/>
            <person name="Sun W.H."/>
            <person name="Liu D.K."/>
            <person name="Li Y."/>
            <person name="Chen G.Z."/>
            <person name="Liu X.D."/>
            <person name="Liao X.Y."/>
            <person name="Jiang Y.T."/>
            <person name="Yu X."/>
            <person name="Hao Y."/>
            <person name="Huang J."/>
            <person name="Zhao X.W."/>
            <person name="Ke S."/>
            <person name="Chen Y.Y."/>
            <person name="Wu W.L."/>
            <person name="Hsu J.L."/>
            <person name="Lin Y.F."/>
            <person name="Huang M.D."/>
            <person name="Li C.Y."/>
            <person name="Huang L."/>
            <person name="Wang Z.W."/>
            <person name="Zhao X."/>
            <person name="Zhong W.Y."/>
            <person name="Peng D.H."/>
            <person name="Ahmad S."/>
            <person name="Lan S."/>
            <person name="Zhang J.S."/>
            <person name="Tsai W.C."/>
            <person name="Van de Peer Y."/>
            <person name="Liu Z.J."/>
        </authorList>
    </citation>
    <scope>NUCLEOTIDE SEQUENCE</scope>
    <source>
        <strain evidence="2">CP</strain>
    </source>
</reference>
<accession>A0AAV9DLS0</accession>
<comment type="caution">
    <text evidence="2">The sequence shown here is derived from an EMBL/GenBank/DDBJ whole genome shotgun (WGS) entry which is preliminary data.</text>
</comment>
<evidence type="ECO:0000313" key="2">
    <source>
        <dbReference type="EMBL" id="KAK1301473.1"/>
    </source>
</evidence>
<dbReference type="GO" id="GO:0016491">
    <property type="term" value="F:oxidoreductase activity"/>
    <property type="evidence" value="ECO:0007669"/>
    <property type="project" value="InterPro"/>
</dbReference>
<organism evidence="2 3">
    <name type="scientific">Acorus calamus</name>
    <name type="common">Sweet flag</name>
    <dbReference type="NCBI Taxonomy" id="4465"/>
    <lineage>
        <taxon>Eukaryota</taxon>
        <taxon>Viridiplantae</taxon>
        <taxon>Streptophyta</taxon>
        <taxon>Embryophyta</taxon>
        <taxon>Tracheophyta</taxon>
        <taxon>Spermatophyta</taxon>
        <taxon>Magnoliopsida</taxon>
        <taxon>Liliopsida</taxon>
        <taxon>Acoraceae</taxon>
        <taxon>Acorus</taxon>
    </lineage>
</organism>
<dbReference type="Pfam" id="PF00248">
    <property type="entry name" value="Aldo_ket_red"/>
    <property type="match status" value="1"/>
</dbReference>
<dbReference type="PANTHER" id="PTHR11732">
    <property type="entry name" value="ALDO/KETO REDUCTASE"/>
    <property type="match status" value="1"/>
</dbReference>
<dbReference type="InterPro" id="IPR036812">
    <property type="entry name" value="NAD(P)_OxRdtase_dom_sf"/>
</dbReference>
<gene>
    <name evidence="2" type="ORF">QJS10_CPB12g01549</name>
</gene>
<protein>
    <recommendedName>
        <fullName evidence="1">NADP-dependent oxidoreductase domain-containing protein</fullName>
    </recommendedName>
</protein>
<dbReference type="InterPro" id="IPR023210">
    <property type="entry name" value="NADP_OxRdtase_dom"/>
</dbReference>
<evidence type="ECO:0000259" key="1">
    <source>
        <dbReference type="Pfam" id="PF00248"/>
    </source>
</evidence>
<dbReference type="Proteomes" id="UP001180020">
    <property type="component" value="Unassembled WGS sequence"/>
</dbReference>
<dbReference type="EMBL" id="JAUJYO010000012">
    <property type="protein sequence ID" value="KAK1301473.1"/>
    <property type="molecule type" value="Genomic_DNA"/>
</dbReference>
<dbReference type="InterPro" id="IPR020471">
    <property type="entry name" value="AKR"/>
</dbReference>
<dbReference type="PRINTS" id="PR00069">
    <property type="entry name" value="ALDKETRDTASE"/>
</dbReference>
<reference evidence="2" key="2">
    <citation type="submission" date="2023-06" db="EMBL/GenBank/DDBJ databases">
        <authorList>
            <person name="Ma L."/>
            <person name="Liu K.-W."/>
            <person name="Li Z."/>
            <person name="Hsiao Y.-Y."/>
            <person name="Qi Y."/>
            <person name="Fu T."/>
            <person name="Tang G."/>
            <person name="Zhang D."/>
            <person name="Sun W.-H."/>
            <person name="Liu D.-K."/>
            <person name="Li Y."/>
            <person name="Chen G.-Z."/>
            <person name="Liu X.-D."/>
            <person name="Liao X.-Y."/>
            <person name="Jiang Y.-T."/>
            <person name="Yu X."/>
            <person name="Hao Y."/>
            <person name="Huang J."/>
            <person name="Zhao X.-W."/>
            <person name="Ke S."/>
            <person name="Chen Y.-Y."/>
            <person name="Wu W.-L."/>
            <person name="Hsu J.-L."/>
            <person name="Lin Y.-F."/>
            <person name="Huang M.-D."/>
            <person name="Li C.-Y."/>
            <person name="Huang L."/>
            <person name="Wang Z.-W."/>
            <person name="Zhao X."/>
            <person name="Zhong W.-Y."/>
            <person name="Peng D.-H."/>
            <person name="Ahmad S."/>
            <person name="Lan S."/>
            <person name="Zhang J.-S."/>
            <person name="Tsai W.-C."/>
            <person name="Van De Peer Y."/>
            <person name="Liu Z.-J."/>
        </authorList>
    </citation>
    <scope>NUCLEOTIDE SEQUENCE</scope>
    <source>
        <strain evidence="2">CP</strain>
        <tissue evidence="2">Leaves</tissue>
    </source>
</reference>
<evidence type="ECO:0000313" key="3">
    <source>
        <dbReference type="Proteomes" id="UP001180020"/>
    </source>
</evidence>
<feature type="domain" description="NADP-dependent oxidoreductase" evidence="1">
    <location>
        <begin position="18"/>
        <end position="190"/>
    </location>
</feature>
<name>A0AAV9DLS0_ACOCL</name>